<keyword evidence="2" id="KW-1133">Transmembrane helix</keyword>
<dbReference type="RefSeq" id="WP_220017572.1">
    <property type="nucleotide sequence ID" value="NZ_CP075587.1"/>
</dbReference>
<reference evidence="3 4" key="1">
    <citation type="journal article" date="2022" name="bioRxiv">
        <title>Ecology and evolution of chlamydial symbionts of arthropods.</title>
        <authorList>
            <person name="Halter T."/>
            <person name="Koestlbacher S."/>
            <person name="Collingro A."/>
            <person name="Sixt B.S."/>
            <person name="Toenshoff E.R."/>
            <person name="Hendrickx F."/>
            <person name="Kostanjsek R."/>
            <person name="Horn M."/>
        </authorList>
    </citation>
    <scope>NUCLEOTIDE SEQUENCE [LARGE SCALE GENOMIC DNA]</scope>
    <source>
        <strain evidence="3">W744xW776</strain>
    </source>
</reference>
<feature type="transmembrane region" description="Helical" evidence="2">
    <location>
        <begin position="520"/>
        <end position="541"/>
    </location>
</feature>
<organism evidence="3 4">
    <name type="scientific">Candidatus Rhabdochlamydia oedothoracis</name>
    <dbReference type="NCBI Taxonomy" id="2720720"/>
    <lineage>
        <taxon>Bacteria</taxon>
        <taxon>Pseudomonadati</taxon>
        <taxon>Chlamydiota</taxon>
        <taxon>Chlamydiia</taxon>
        <taxon>Parachlamydiales</taxon>
        <taxon>Candidatus Rhabdochlamydiaceae</taxon>
        <taxon>Candidatus Rhabdochlamydia</taxon>
    </lineage>
</organism>
<gene>
    <name evidence="3" type="ORF">RHABOEDO_001603</name>
</gene>
<sequence length="568" mass="65005">MSFINSSIAINGSLTPFNIGNNTSILPLNLTQAQDYLSNNSLINSILPFSNESPMNVKNAANIFSSNRTIDRVTKVKIGNGFTDPKYGNIPRSKRIHARHRRSIDIPFDDLIPERNACENSLVTCKEEKLNITSTMEEEINRLTHQYINNLKDERSRCREIKLSKDQEYNNLINHYNDLRKRVSVLRTTKDNCIEENQLCNKSLKEKESKIAQLEERWSRLNQFSNESPMNVRNATNIFSSNRTIARVHEVQIRIALRDPKYRNIPRSKRTHARHTRSNACENSLVTCKEEKLNITSIKEEEINRLTHQYRNNLKDERSRCTEIKLSKDQEYNDLINHYNDLRKRVSVLRTTKDNCIEENQLCNKSLKEKESKIAQLEEHWSRLNPYWKSSKKSTTKLELTQSPTAPETTVKQTKLTAAISTTIPEPTTTIEPITLELTQSTTAPETTVKQTKLTAAISTTIPEPTTTIEPITLELTQSTTAPETTIKQTKLKAGTSTTIPEPNTTTEPKITQLTNIQRWIALIGSGLFATGSLLAGIFMFNKKRRYKRSLHLANNLKTSQRQGHTQV</sequence>
<accession>A0ABX8V260</accession>
<proteinExistence type="predicted"/>
<evidence type="ECO:0000313" key="3">
    <source>
        <dbReference type="EMBL" id="QYF49293.1"/>
    </source>
</evidence>
<feature type="coiled-coil region" evidence="1">
    <location>
        <begin position="197"/>
        <end position="224"/>
    </location>
</feature>
<dbReference type="EMBL" id="CP075587">
    <property type="protein sequence ID" value="QYF49293.1"/>
    <property type="molecule type" value="Genomic_DNA"/>
</dbReference>
<evidence type="ECO:0000256" key="2">
    <source>
        <dbReference type="SAM" id="Phobius"/>
    </source>
</evidence>
<protein>
    <submittedName>
        <fullName evidence="3">Uncharacterized protein</fullName>
    </submittedName>
</protein>
<dbReference type="Proteomes" id="UP000826014">
    <property type="component" value="Chromosome"/>
</dbReference>
<keyword evidence="2" id="KW-0472">Membrane</keyword>
<name>A0ABX8V260_9BACT</name>
<evidence type="ECO:0000313" key="4">
    <source>
        <dbReference type="Proteomes" id="UP000826014"/>
    </source>
</evidence>
<keyword evidence="2" id="KW-0812">Transmembrane</keyword>
<keyword evidence="4" id="KW-1185">Reference proteome</keyword>
<evidence type="ECO:0000256" key="1">
    <source>
        <dbReference type="SAM" id="Coils"/>
    </source>
</evidence>
<keyword evidence="1" id="KW-0175">Coiled coil</keyword>